<reference evidence="2" key="1">
    <citation type="journal article" date="2019" name="Int. J. Syst. Evol. Microbiol.">
        <title>The Global Catalogue of Microorganisms (GCM) 10K type strain sequencing project: providing services to taxonomists for standard genome sequencing and annotation.</title>
        <authorList>
            <consortium name="The Broad Institute Genomics Platform"/>
            <consortium name="The Broad Institute Genome Sequencing Center for Infectious Disease"/>
            <person name="Wu L."/>
            <person name="Ma J."/>
        </authorList>
    </citation>
    <scope>NUCLEOTIDE SEQUENCE [LARGE SCALE GENOMIC DNA]</scope>
    <source>
        <strain evidence="2">JCM 14331</strain>
    </source>
</reference>
<protein>
    <submittedName>
        <fullName evidence="1">Uncharacterized protein</fullName>
    </submittedName>
</protein>
<evidence type="ECO:0000313" key="2">
    <source>
        <dbReference type="Proteomes" id="UP001501169"/>
    </source>
</evidence>
<dbReference type="EMBL" id="BAAAEO010000002">
    <property type="protein sequence ID" value="GAA0546853.1"/>
    <property type="molecule type" value="Genomic_DNA"/>
</dbReference>
<accession>A0ABP3NL58</accession>
<dbReference type="Proteomes" id="UP001501169">
    <property type="component" value="Unassembled WGS sequence"/>
</dbReference>
<comment type="caution">
    <text evidence="1">The sequence shown here is derived from an EMBL/GenBank/DDBJ whole genome shotgun (WGS) entry which is preliminary data.</text>
</comment>
<name>A0ABP3NL58_9GAMM</name>
<organism evidence="1 2">
    <name type="scientific">Rheinheimera aquimaris</name>
    <dbReference type="NCBI Taxonomy" id="412437"/>
    <lineage>
        <taxon>Bacteria</taxon>
        <taxon>Pseudomonadati</taxon>
        <taxon>Pseudomonadota</taxon>
        <taxon>Gammaproteobacteria</taxon>
        <taxon>Chromatiales</taxon>
        <taxon>Chromatiaceae</taxon>
        <taxon>Rheinheimera</taxon>
    </lineage>
</organism>
<gene>
    <name evidence="1" type="ORF">GCM10009098_13050</name>
</gene>
<proteinExistence type="predicted"/>
<dbReference type="RefSeq" id="WP_134053003.1">
    <property type="nucleotide sequence ID" value="NZ_BAAAEO010000002.1"/>
</dbReference>
<evidence type="ECO:0000313" key="1">
    <source>
        <dbReference type="EMBL" id="GAA0546853.1"/>
    </source>
</evidence>
<keyword evidence="2" id="KW-1185">Reference proteome</keyword>
<sequence>MDLFLMGTMLFLLANVAVVISMLRRVNLNNDSVLAWEQAQMAATPTQPVAAPALPAATAYQPSYLAEAA</sequence>